<reference evidence="1" key="2">
    <citation type="submission" date="2020-09" db="EMBL/GenBank/DDBJ databases">
        <authorList>
            <person name="Sun Q."/>
            <person name="Zhou Y."/>
        </authorList>
    </citation>
    <scope>NUCLEOTIDE SEQUENCE</scope>
    <source>
        <strain evidence="1">CGMCC 4.7403</strain>
    </source>
</reference>
<proteinExistence type="predicted"/>
<sequence>MFTAEMVRAGARVPAAQTDSALVLFHLRIQPLQDRPVARSAKGPSDDLVRDEVELDVEVLGDRAQHLPPFLGRQPVHCDQDAQSLIDRGM</sequence>
<accession>A0A918ZUB1</accession>
<gene>
    <name evidence="1" type="ORF">GCM10017771_94420</name>
</gene>
<evidence type="ECO:0000313" key="1">
    <source>
        <dbReference type="EMBL" id="GHE70518.1"/>
    </source>
</evidence>
<dbReference type="AlphaFoldDB" id="A0A918ZUB1"/>
<comment type="caution">
    <text evidence="1">The sequence shown here is derived from an EMBL/GenBank/DDBJ whole genome shotgun (WGS) entry which is preliminary data.</text>
</comment>
<organism evidence="1 2">
    <name type="scientific">Streptomyces capitiformicae</name>
    <dbReference type="NCBI Taxonomy" id="2014920"/>
    <lineage>
        <taxon>Bacteria</taxon>
        <taxon>Bacillati</taxon>
        <taxon>Actinomycetota</taxon>
        <taxon>Actinomycetes</taxon>
        <taxon>Kitasatosporales</taxon>
        <taxon>Streptomycetaceae</taxon>
        <taxon>Streptomyces</taxon>
    </lineage>
</organism>
<keyword evidence="2" id="KW-1185">Reference proteome</keyword>
<dbReference type="Proteomes" id="UP000603227">
    <property type="component" value="Unassembled WGS sequence"/>
</dbReference>
<name>A0A918ZUB1_9ACTN</name>
<evidence type="ECO:0000313" key="2">
    <source>
        <dbReference type="Proteomes" id="UP000603227"/>
    </source>
</evidence>
<dbReference type="EMBL" id="BNAT01000077">
    <property type="protein sequence ID" value="GHE70518.1"/>
    <property type="molecule type" value="Genomic_DNA"/>
</dbReference>
<protein>
    <submittedName>
        <fullName evidence="1">Uncharacterized protein</fullName>
    </submittedName>
</protein>
<reference evidence="1" key="1">
    <citation type="journal article" date="2014" name="Int. J. Syst. Evol. Microbiol.">
        <title>Complete genome sequence of Corynebacterium casei LMG S-19264T (=DSM 44701T), isolated from a smear-ripened cheese.</title>
        <authorList>
            <consortium name="US DOE Joint Genome Institute (JGI-PGF)"/>
            <person name="Walter F."/>
            <person name="Albersmeier A."/>
            <person name="Kalinowski J."/>
            <person name="Ruckert C."/>
        </authorList>
    </citation>
    <scope>NUCLEOTIDE SEQUENCE</scope>
    <source>
        <strain evidence="1">CGMCC 4.7403</strain>
    </source>
</reference>